<accession>A0A532UUC0</accession>
<comment type="caution">
    <text evidence="1">The sequence shown here is derived from an EMBL/GenBank/DDBJ whole genome shotgun (WGS) entry which is preliminary data.</text>
</comment>
<evidence type="ECO:0000313" key="1">
    <source>
        <dbReference type="EMBL" id="TKJ38543.1"/>
    </source>
</evidence>
<proteinExistence type="predicted"/>
<organism evidence="1 2">
    <name type="scientific">candidate division LCP-89 bacterium B3_LCP</name>
    <dbReference type="NCBI Taxonomy" id="2012998"/>
    <lineage>
        <taxon>Bacteria</taxon>
        <taxon>Pseudomonadati</taxon>
        <taxon>Bacteria division LCP-89</taxon>
    </lineage>
</organism>
<dbReference type="EMBL" id="NJBN01000009">
    <property type="protein sequence ID" value="TKJ38543.1"/>
    <property type="molecule type" value="Genomic_DNA"/>
</dbReference>
<protein>
    <submittedName>
        <fullName evidence="1">Uncharacterized protein</fullName>
    </submittedName>
</protein>
<gene>
    <name evidence="1" type="ORF">CEE37_12315</name>
</gene>
<dbReference type="AlphaFoldDB" id="A0A532UUC0"/>
<sequence length="139" mass="15706">MENIAKPRFSPGARTDCDVNPHPEDITAMQLGKSFRTVGTGNPEITILDKARQKKYPCLFKAIFRHEEKHVANIAANCKRFKKCVDENSSKSCGFSGNLTFHTKILLLVTIPITEEIRVIVSKMSSPLMRLALRRQSLY</sequence>
<evidence type="ECO:0000313" key="2">
    <source>
        <dbReference type="Proteomes" id="UP000319619"/>
    </source>
</evidence>
<reference evidence="1 2" key="1">
    <citation type="submission" date="2017-06" db="EMBL/GenBank/DDBJ databases">
        <title>Novel microbial phyla capable of carbon fixation and sulfur reduction in deep-sea sediments.</title>
        <authorList>
            <person name="Huang J."/>
            <person name="Baker B."/>
            <person name="Wang Y."/>
        </authorList>
    </citation>
    <scope>NUCLEOTIDE SEQUENCE [LARGE SCALE GENOMIC DNA]</scope>
    <source>
        <strain evidence="1">B3_LCP</strain>
    </source>
</reference>
<dbReference type="Proteomes" id="UP000319619">
    <property type="component" value="Unassembled WGS sequence"/>
</dbReference>
<name>A0A532UUC0_UNCL8</name>